<reference evidence="2 3" key="1">
    <citation type="submission" date="2021-10" db="EMBL/GenBank/DDBJ databases">
        <title>Anaerobic single-cell dispensing facilitates the cultivation of human gut bacteria.</title>
        <authorList>
            <person name="Afrizal A."/>
        </authorList>
    </citation>
    <scope>NUCLEOTIDE SEQUENCE [LARGE SCALE GENOMIC DNA]</scope>
    <source>
        <strain evidence="2 3">CLA-AA-H270</strain>
    </source>
</reference>
<gene>
    <name evidence="2" type="ORF">LKD22_00260</name>
</gene>
<dbReference type="RefSeq" id="WP_227599889.1">
    <property type="nucleotide sequence ID" value="NZ_JAJEPX010000001.1"/>
</dbReference>
<dbReference type="GeneID" id="98661039"/>
<evidence type="ECO:0000256" key="1">
    <source>
        <dbReference type="SAM" id="Phobius"/>
    </source>
</evidence>
<proteinExistence type="predicted"/>
<evidence type="ECO:0000313" key="2">
    <source>
        <dbReference type="EMBL" id="MCC2175574.1"/>
    </source>
</evidence>
<keyword evidence="1" id="KW-1133">Transmembrane helix</keyword>
<dbReference type="AlphaFoldDB" id="A0AAW4VXY8"/>
<dbReference type="Proteomes" id="UP001298753">
    <property type="component" value="Unassembled WGS sequence"/>
</dbReference>
<organism evidence="2 3">
    <name type="scientific">Agathobaculum butyriciproducens</name>
    <dbReference type="NCBI Taxonomy" id="1628085"/>
    <lineage>
        <taxon>Bacteria</taxon>
        <taxon>Bacillati</taxon>
        <taxon>Bacillota</taxon>
        <taxon>Clostridia</taxon>
        <taxon>Eubacteriales</taxon>
        <taxon>Butyricicoccaceae</taxon>
        <taxon>Agathobaculum</taxon>
    </lineage>
</organism>
<feature type="transmembrane region" description="Helical" evidence="1">
    <location>
        <begin position="38"/>
        <end position="57"/>
    </location>
</feature>
<protein>
    <submittedName>
        <fullName evidence="2">Stage III sporulation protein AF</fullName>
    </submittedName>
</protein>
<keyword evidence="3" id="KW-1185">Reference proteome</keyword>
<sequence length="158" mass="16812">MTELLQTILLRVTIAGAVSAMALKLAGGGALKEVVRTAAGLLMLLALLQPLAGLHVLSWNWQGSVSQSDIDEMQARNMQTTMSTVAASIAKAVQQRAEEAGIACTVNVEMAKDADGLLQVDKVTVYYDSTAANRLSELQSLLTKECGVPAERQELIAR</sequence>
<name>A0AAW4VXY8_9FIRM</name>
<dbReference type="EMBL" id="JAJEPX010000001">
    <property type="protein sequence ID" value="MCC2175574.1"/>
    <property type="molecule type" value="Genomic_DNA"/>
</dbReference>
<keyword evidence="1" id="KW-0472">Membrane</keyword>
<keyword evidence="1" id="KW-0812">Transmembrane</keyword>
<accession>A0AAW4VXY8</accession>
<comment type="caution">
    <text evidence="2">The sequence shown here is derived from an EMBL/GenBank/DDBJ whole genome shotgun (WGS) entry which is preliminary data.</text>
</comment>
<evidence type="ECO:0000313" key="3">
    <source>
        <dbReference type="Proteomes" id="UP001298753"/>
    </source>
</evidence>